<evidence type="ECO:0000256" key="3">
    <source>
        <dbReference type="SAM" id="Phobius"/>
    </source>
</evidence>
<evidence type="ECO:0000256" key="4">
    <source>
        <dbReference type="SAM" id="SignalP"/>
    </source>
</evidence>
<feature type="active site" evidence="1">
    <location>
        <position position="198"/>
    </location>
</feature>
<dbReference type="GO" id="GO:0006508">
    <property type="term" value="P:proteolysis"/>
    <property type="evidence" value="ECO:0007669"/>
    <property type="project" value="InterPro"/>
</dbReference>
<keyword evidence="1" id="KW-0479">Metal-binding</keyword>
<dbReference type="PROSITE" id="PS50215">
    <property type="entry name" value="ADAM_MEPRO"/>
    <property type="match status" value="1"/>
</dbReference>
<gene>
    <name evidence="6" type="ORF">MSPICULIGERA_LOCUS21158</name>
</gene>
<dbReference type="InterPro" id="IPR024079">
    <property type="entry name" value="MetalloPept_cat_dom_sf"/>
</dbReference>
<feature type="binding site" evidence="1">
    <location>
        <position position="197"/>
    </location>
    <ligand>
        <name>Zn(2+)</name>
        <dbReference type="ChEBI" id="CHEBI:29105"/>
        <note>catalytic</note>
    </ligand>
</feature>
<dbReference type="InterPro" id="IPR001590">
    <property type="entry name" value="Peptidase_M12B"/>
</dbReference>
<keyword evidence="4" id="KW-0732">Signal</keyword>
<feature type="binding site" evidence="1">
    <location>
        <position position="201"/>
    </location>
    <ligand>
        <name>Zn(2+)</name>
        <dbReference type="ChEBI" id="CHEBI:29105"/>
        <note>catalytic</note>
    </ligand>
</feature>
<feature type="binding site" evidence="1">
    <location>
        <position position="207"/>
    </location>
    <ligand>
        <name>Zn(2+)</name>
        <dbReference type="ChEBI" id="CHEBI:29105"/>
        <note>catalytic</note>
    </ligand>
</feature>
<feature type="transmembrane region" description="Helical" evidence="3">
    <location>
        <begin position="308"/>
        <end position="331"/>
    </location>
</feature>
<keyword evidence="1" id="KW-0862">Zinc</keyword>
<dbReference type="PANTHER" id="PTHR11905:SF250">
    <property type="entry name" value="PEPTIDASE M12B DOMAIN-CONTAINING PROTEIN"/>
    <property type="match status" value="1"/>
</dbReference>
<keyword evidence="3" id="KW-0472">Membrane</keyword>
<evidence type="ECO:0000256" key="2">
    <source>
        <dbReference type="SAM" id="MobiDB-lite"/>
    </source>
</evidence>
<evidence type="ECO:0000259" key="5">
    <source>
        <dbReference type="PROSITE" id="PS50215"/>
    </source>
</evidence>
<feature type="non-terminal residue" evidence="6">
    <location>
        <position position="1"/>
    </location>
</feature>
<evidence type="ECO:0000256" key="1">
    <source>
        <dbReference type="PROSITE-ProRule" id="PRU00276"/>
    </source>
</evidence>
<keyword evidence="3" id="KW-1133">Transmembrane helix</keyword>
<dbReference type="Gene3D" id="4.10.70.10">
    <property type="entry name" value="Disintegrin domain"/>
    <property type="match status" value="1"/>
</dbReference>
<dbReference type="AlphaFoldDB" id="A0AA36G8C9"/>
<keyword evidence="7" id="KW-1185">Reference proteome</keyword>
<feature type="region of interest" description="Disordered" evidence="2">
    <location>
        <begin position="388"/>
        <end position="416"/>
    </location>
</feature>
<feature type="signal peptide" evidence="4">
    <location>
        <begin position="1"/>
        <end position="23"/>
    </location>
</feature>
<dbReference type="InterPro" id="IPR036436">
    <property type="entry name" value="Disintegrin_dom_sf"/>
</dbReference>
<sequence length="519" mass="57418">MLFLVLNWLSFAYLATVFSHVAAQSSNSNATVAAWLWDTKEEPALEVHHTSNTAAVWGEPTPDFSMLQLGSQPHRVLRALMFLDKRTAEYYEYDLVELRARVSELVQEANTYFIQFRLGIVLVDILQTDRTDLSLYSFQEYRNQRLHKLPAHDFAVLISFKYAGGLAFVGGMCTSTSVMMCGFFPQQPSAMGSIFFHEVAHLLGVPHKEANATLKVPLCTCKSATAYTVDEPCLRIPGFDHDCTAQQLANIVYKNRCLKTNHNEMASIAICGNGVVESGEQCDCGLAAQCGSSWNCDYLRCEYRLHPVFLWMIGIFALCTFLLILLVYGYWRGMFQGLRKKAPKNATFKANLGRSQSFLNYTSSPYYTKKHTHASQISPSSIVVLLDGQGQPPPMTPNTAAKQRPRLPPPPPPPSNLLTKSKISIQMPATTGYEVPNSQLQPVDNFDGLSWKFDDFDSGDEDLPAPFQGYPGQIGVPTIPITGGRSPIQRVTVQYSGGSDATMSTNCPSNSNSDASLIV</sequence>
<feature type="region of interest" description="Disordered" evidence="2">
    <location>
        <begin position="499"/>
        <end position="519"/>
    </location>
</feature>
<dbReference type="GO" id="GO:0046872">
    <property type="term" value="F:metal ion binding"/>
    <property type="evidence" value="ECO:0007669"/>
    <property type="project" value="UniProtKB-KW"/>
</dbReference>
<dbReference type="EMBL" id="CATQJA010002665">
    <property type="protein sequence ID" value="CAJ0583040.1"/>
    <property type="molecule type" value="Genomic_DNA"/>
</dbReference>
<reference evidence="6" key="1">
    <citation type="submission" date="2023-06" db="EMBL/GenBank/DDBJ databases">
        <authorList>
            <person name="Delattre M."/>
        </authorList>
    </citation>
    <scope>NUCLEOTIDE SEQUENCE</scope>
    <source>
        <strain evidence="6">AF72</strain>
    </source>
</reference>
<evidence type="ECO:0000313" key="6">
    <source>
        <dbReference type="EMBL" id="CAJ0583040.1"/>
    </source>
</evidence>
<organism evidence="6 7">
    <name type="scientific">Mesorhabditis spiculigera</name>
    <dbReference type="NCBI Taxonomy" id="96644"/>
    <lineage>
        <taxon>Eukaryota</taxon>
        <taxon>Metazoa</taxon>
        <taxon>Ecdysozoa</taxon>
        <taxon>Nematoda</taxon>
        <taxon>Chromadorea</taxon>
        <taxon>Rhabditida</taxon>
        <taxon>Rhabditina</taxon>
        <taxon>Rhabditomorpha</taxon>
        <taxon>Rhabditoidea</taxon>
        <taxon>Rhabditidae</taxon>
        <taxon>Mesorhabditinae</taxon>
        <taxon>Mesorhabditis</taxon>
    </lineage>
</organism>
<name>A0AA36G8C9_9BILA</name>
<feature type="chain" id="PRO_5041419423" description="Peptidase M12B domain-containing protein" evidence="4">
    <location>
        <begin position="24"/>
        <end position="519"/>
    </location>
</feature>
<dbReference type="PANTHER" id="PTHR11905">
    <property type="entry name" value="ADAM A DISINTEGRIN AND METALLOPROTEASE DOMAIN"/>
    <property type="match status" value="1"/>
</dbReference>
<dbReference type="Gene3D" id="3.40.390.10">
    <property type="entry name" value="Collagenase (Catalytic Domain)"/>
    <property type="match status" value="1"/>
</dbReference>
<dbReference type="SUPFAM" id="SSF55486">
    <property type="entry name" value="Metalloproteases ('zincins'), catalytic domain"/>
    <property type="match status" value="1"/>
</dbReference>
<feature type="compositionally biased region" description="Pro residues" evidence="2">
    <location>
        <begin position="406"/>
        <end position="415"/>
    </location>
</feature>
<dbReference type="GO" id="GO:0004222">
    <property type="term" value="F:metalloendopeptidase activity"/>
    <property type="evidence" value="ECO:0007669"/>
    <property type="project" value="InterPro"/>
</dbReference>
<keyword evidence="3" id="KW-0812">Transmembrane</keyword>
<dbReference type="Proteomes" id="UP001177023">
    <property type="component" value="Unassembled WGS sequence"/>
</dbReference>
<feature type="domain" description="Peptidase M12B" evidence="5">
    <location>
        <begin position="75"/>
        <end position="257"/>
    </location>
</feature>
<comment type="caution">
    <text evidence="1">Lacks conserved residue(s) required for the propagation of feature annotation.</text>
</comment>
<protein>
    <recommendedName>
        <fullName evidence="5">Peptidase M12B domain-containing protein</fullName>
    </recommendedName>
</protein>
<dbReference type="Pfam" id="PF01421">
    <property type="entry name" value="Reprolysin"/>
    <property type="match status" value="1"/>
</dbReference>
<proteinExistence type="predicted"/>
<accession>A0AA36G8C9</accession>
<comment type="caution">
    <text evidence="6">The sequence shown here is derived from an EMBL/GenBank/DDBJ whole genome shotgun (WGS) entry which is preliminary data.</text>
</comment>
<evidence type="ECO:0000313" key="7">
    <source>
        <dbReference type="Proteomes" id="UP001177023"/>
    </source>
</evidence>